<dbReference type="SUPFAM" id="SSF48498">
    <property type="entry name" value="Tetracyclin repressor-like, C-terminal domain"/>
    <property type="match status" value="1"/>
</dbReference>
<evidence type="ECO:0000313" key="5">
    <source>
        <dbReference type="Proteomes" id="UP000316988"/>
    </source>
</evidence>
<evidence type="ECO:0000256" key="1">
    <source>
        <dbReference type="ARBA" id="ARBA00023125"/>
    </source>
</evidence>
<dbReference type="Proteomes" id="UP000316988">
    <property type="component" value="Unassembled WGS sequence"/>
</dbReference>
<organism evidence="4 5">
    <name type="scientific">Aeromicrobium piscarium</name>
    <dbReference type="NCBI Taxonomy" id="2590901"/>
    <lineage>
        <taxon>Bacteria</taxon>
        <taxon>Bacillati</taxon>
        <taxon>Actinomycetota</taxon>
        <taxon>Actinomycetes</taxon>
        <taxon>Propionibacteriales</taxon>
        <taxon>Nocardioidaceae</taxon>
        <taxon>Aeromicrobium</taxon>
    </lineage>
</organism>
<dbReference type="PANTHER" id="PTHR30055:SF226">
    <property type="entry name" value="HTH-TYPE TRANSCRIPTIONAL REGULATOR PKSA"/>
    <property type="match status" value="1"/>
</dbReference>
<dbReference type="InterPro" id="IPR001647">
    <property type="entry name" value="HTH_TetR"/>
</dbReference>
<dbReference type="Gene3D" id="1.10.357.10">
    <property type="entry name" value="Tetracycline Repressor, domain 2"/>
    <property type="match status" value="1"/>
</dbReference>
<proteinExistence type="predicted"/>
<gene>
    <name evidence="4" type="ORF">FNM00_03905</name>
</gene>
<keyword evidence="5" id="KW-1185">Reference proteome</keyword>
<dbReference type="RefSeq" id="WP_143911698.1">
    <property type="nucleotide sequence ID" value="NZ_VLNT01000002.1"/>
</dbReference>
<name>A0A554SGV8_9ACTN</name>
<dbReference type="EMBL" id="VLNT01000002">
    <property type="protein sequence ID" value="TSD65577.1"/>
    <property type="molecule type" value="Genomic_DNA"/>
</dbReference>
<dbReference type="Pfam" id="PF00440">
    <property type="entry name" value="TetR_N"/>
    <property type="match status" value="1"/>
</dbReference>
<dbReference type="InterPro" id="IPR050109">
    <property type="entry name" value="HTH-type_TetR-like_transc_reg"/>
</dbReference>
<dbReference type="GO" id="GO:0000976">
    <property type="term" value="F:transcription cis-regulatory region binding"/>
    <property type="evidence" value="ECO:0007669"/>
    <property type="project" value="TreeGrafter"/>
</dbReference>
<dbReference type="AlphaFoldDB" id="A0A554SGV8"/>
<dbReference type="PANTHER" id="PTHR30055">
    <property type="entry name" value="HTH-TYPE TRANSCRIPTIONAL REGULATOR RUTR"/>
    <property type="match status" value="1"/>
</dbReference>
<feature type="domain" description="HTH tetR-type" evidence="3">
    <location>
        <begin position="14"/>
        <end position="74"/>
    </location>
</feature>
<dbReference type="PROSITE" id="PS50977">
    <property type="entry name" value="HTH_TETR_2"/>
    <property type="match status" value="1"/>
</dbReference>
<sequence length="215" mass="23243">MPYRETDATRRRAEERRSSLLTAARALVARHGFAGAKVSAIADAAGTSTGLVYSYFDNRDELLATVFRESASHELAMTRHATTTSGPDVAGRLEAFIRTFAGRALRGRQLAWALLFEPVSALVEAERLVYRRAYIDIAEHLVRDGIDTGAFAPQHPGVSGAATIGAISESLIGRLNPLGHDSLDGLPDETIVDDIVLYCHRALGASVIEPKETSR</sequence>
<dbReference type="InterPro" id="IPR009057">
    <property type="entry name" value="Homeodomain-like_sf"/>
</dbReference>
<protein>
    <submittedName>
        <fullName evidence="4">TetR/AcrR family transcriptional regulator</fullName>
    </submittedName>
</protein>
<keyword evidence="1 2" id="KW-0238">DNA-binding</keyword>
<evidence type="ECO:0000313" key="4">
    <source>
        <dbReference type="EMBL" id="TSD65577.1"/>
    </source>
</evidence>
<dbReference type="InterPro" id="IPR036271">
    <property type="entry name" value="Tet_transcr_reg_TetR-rel_C_sf"/>
</dbReference>
<feature type="DNA-binding region" description="H-T-H motif" evidence="2">
    <location>
        <begin position="37"/>
        <end position="56"/>
    </location>
</feature>
<evidence type="ECO:0000256" key="2">
    <source>
        <dbReference type="PROSITE-ProRule" id="PRU00335"/>
    </source>
</evidence>
<evidence type="ECO:0000259" key="3">
    <source>
        <dbReference type="PROSITE" id="PS50977"/>
    </source>
</evidence>
<accession>A0A554SGV8</accession>
<dbReference type="PRINTS" id="PR00455">
    <property type="entry name" value="HTHTETR"/>
</dbReference>
<comment type="caution">
    <text evidence="4">The sequence shown here is derived from an EMBL/GenBank/DDBJ whole genome shotgun (WGS) entry which is preliminary data.</text>
</comment>
<reference evidence="4 5" key="1">
    <citation type="submission" date="2019-07" db="EMBL/GenBank/DDBJ databases">
        <authorList>
            <person name="Zhao L.H."/>
        </authorList>
    </citation>
    <scope>NUCLEOTIDE SEQUENCE [LARGE SCALE GENOMIC DNA]</scope>
    <source>
        <strain evidence="4 5">Co35</strain>
    </source>
</reference>
<dbReference type="Gene3D" id="1.10.10.60">
    <property type="entry name" value="Homeodomain-like"/>
    <property type="match status" value="1"/>
</dbReference>
<dbReference type="SUPFAM" id="SSF46689">
    <property type="entry name" value="Homeodomain-like"/>
    <property type="match status" value="1"/>
</dbReference>
<dbReference type="OrthoDB" id="63332at2"/>
<dbReference type="GO" id="GO:0003700">
    <property type="term" value="F:DNA-binding transcription factor activity"/>
    <property type="evidence" value="ECO:0007669"/>
    <property type="project" value="TreeGrafter"/>
</dbReference>